<reference evidence="13 14" key="1">
    <citation type="submission" date="2020-07" db="EMBL/GenBank/DDBJ databases">
        <title>Vallitalea guaymasensis genome.</title>
        <authorList>
            <person name="Postec A."/>
        </authorList>
    </citation>
    <scope>NUCLEOTIDE SEQUENCE [LARGE SCALE GENOMIC DNA]</scope>
    <source>
        <strain evidence="13 14">Ra1766G1</strain>
    </source>
</reference>
<comment type="subcellular location">
    <subcellularLocation>
        <location evidence="1">Cell membrane</location>
        <topology evidence="1">Multi-pass membrane protein</topology>
    </subcellularLocation>
</comment>
<keyword evidence="7 9" id="KW-0807">Transducer</keyword>
<evidence type="ECO:0000256" key="3">
    <source>
        <dbReference type="ARBA" id="ARBA00022500"/>
    </source>
</evidence>
<dbReference type="Pfam" id="PF02743">
    <property type="entry name" value="dCache_1"/>
    <property type="match status" value="1"/>
</dbReference>
<keyword evidence="6 10" id="KW-0472">Membrane</keyword>
<evidence type="ECO:0000259" key="12">
    <source>
        <dbReference type="PROSITE" id="PS50885"/>
    </source>
</evidence>
<dbReference type="PROSITE" id="PS50885">
    <property type="entry name" value="HAMP"/>
    <property type="match status" value="1"/>
</dbReference>
<keyword evidence="2" id="KW-1003">Cell membrane</keyword>
<evidence type="ECO:0000256" key="9">
    <source>
        <dbReference type="PROSITE-ProRule" id="PRU00284"/>
    </source>
</evidence>
<dbReference type="SUPFAM" id="SSF58104">
    <property type="entry name" value="Methyl-accepting chemotaxis protein (MCP) signaling domain"/>
    <property type="match status" value="1"/>
</dbReference>
<evidence type="ECO:0000313" key="14">
    <source>
        <dbReference type="Proteomes" id="UP000677305"/>
    </source>
</evidence>
<dbReference type="PROSITE" id="PS50111">
    <property type="entry name" value="CHEMOTAXIS_TRANSDUC_2"/>
    <property type="match status" value="1"/>
</dbReference>
<evidence type="ECO:0000256" key="7">
    <source>
        <dbReference type="ARBA" id="ARBA00023224"/>
    </source>
</evidence>
<feature type="domain" description="Methyl-accepting transducer" evidence="11">
    <location>
        <begin position="379"/>
        <end position="650"/>
    </location>
</feature>
<dbReference type="KEGG" id="vgu:HYG85_13135"/>
<protein>
    <submittedName>
        <fullName evidence="13">Methyl-accepting chemotaxis protein</fullName>
    </submittedName>
</protein>
<name>A0A8J8SCV4_9FIRM</name>
<dbReference type="EMBL" id="CP058561">
    <property type="protein sequence ID" value="QUH29800.1"/>
    <property type="molecule type" value="Genomic_DNA"/>
</dbReference>
<dbReference type="GO" id="GO:0005886">
    <property type="term" value="C:plasma membrane"/>
    <property type="evidence" value="ECO:0007669"/>
    <property type="project" value="UniProtKB-SubCell"/>
</dbReference>
<evidence type="ECO:0000256" key="1">
    <source>
        <dbReference type="ARBA" id="ARBA00004651"/>
    </source>
</evidence>
<evidence type="ECO:0000256" key="8">
    <source>
        <dbReference type="ARBA" id="ARBA00029447"/>
    </source>
</evidence>
<dbReference type="AlphaFoldDB" id="A0A8J8SCV4"/>
<evidence type="ECO:0000256" key="10">
    <source>
        <dbReference type="SAM" id="Phobius"/>
    </source>
</evidence>
<dbReference type="CDD" id="cd12912">
    <property type="entry name" value="PDC2_MCP_like"/>
    <property type="match status" value="1"/>
</dbReference>
<dbReference type="InterPro" id="IPR033479">
    <property type="entry name" value="dCache_1"/>
</dbReference>
<dbReference type="GO" id="GO:0006935">
    <property type="term" value="P:chemotaxis"/>
    <property type="evidence" value="ECO:0007669"/>
    <property type="project" value="UniProtKB-KW"/>
</dbReference>
<dbReference type="Gene3D" id="1.10.287.950">
    <property type="entry name" value="Methyl-accepting chemotaxis protein"/>
    <property type="match status" value="1"/>
</dbReference>
<keyword evidence="3" id="KW-0145">Chemotaxis</keyword>
<evidence type="ECO:0000256" key="2">
    <source>
        <dbReference type="ARBA" id="ARBA00022475"/>
    </source>
</evidence>
<feature type="domain" description="HAMP" evidence="12">
    <location>
        <begin position="305"/>
        <end position="360"/>
    </location>
</feature>
<dbReference type="Gene3D" id="3.30.450.20">
    <property type="entry name" value="PAS domain"/>
    <property type="match status" value="1"/>
</dbReference>
<feature type="transmembrane region" description="Helical" evidence="10">
    <location>
        <begin position="9"/>
        <end position="30"/>
    </location>
</feature>
<evidence type="ECO:0000259" key="11">
    <source>
        <dbReference type="PROSITE" id="PS50111"/>
    </source>
</evidence>
<keyword evidence="14" id="KW-1185">Reference proteome</keyword>
<keyword evidence="4 10" id="KW-0812">Transmembrane</keyword>
<comment type="similarity">
    <text evidence="8">Belongs to the methyl-accepting chemotaxis (MCP) protein family.</text>
</comment>
<accession>A0A8J8SCV4</accession>
<proteinExistence type="inferred from homology"/>
<dbReference type="CDD" id="cd06225">
    <property type="entry name" value="HAMP"/>
    <property type="match status" value="1"/>
</dbReference>
<evidence type="ECO:0000313" key="13">
    <source>
        <dbReference type="EMBL" id="QUH29800.1"/>
    </source>
</evidence>
<keyword evidence="5 10" id="KW-1133">Transmembrane helix</keyword>
<dbReference type="Pfam" id="PF00672">
    <property type="entry name" value="HAMP"/>
    <property type="match status" value="1"/>
</dbReference>
<dbReference type="Proteomes" id="UP000677305">
    <property type="component" value="Chromosome"/>
</dbReference>
<dbReference type="RefSeq" id="WP_212690054.1">
    <property type="nucleotide sequence ID" value="NZ_CP058561.1"/>
</dbReference>
<feature type="transmembrane region" description="Helical" evidence="10">
    <location>
        <begin position="283"/>
        <end position="303"/>
    </location>
</feature>
<evidence type="ECO:0000256" key="5">
    <source>
        <dbReference type="ARBA" id="ARBA00022989"/>
    </source>
</evidence>
<sequence>MKSIKSKLILVFSIIFIIAVGSLGIISYILSSNSLINSKKEDLEVIAVQSAKTIESRINGQIVNLETVANNDIIYNPNHSMEDKLNVLKGEVSRSGHLRMYIVDKTGNGSCTNGDTVDLSDRDYIKKSLKGESNISDILVSKVGSNSLVIAYATPIKYNNQITGSLVAIRDGSSLSKLVSDITLGESGYTFVVNSEGIIVGHKNIDLVTDRTDLYQQSLDNKDHHQLSEITKKMMDKEIGSGEYYYFGDQKITGYAPINNTEWSISVTALESEMLSGLSSLKVTLTIISVIILVIVSLLILRIGHMIATPIIKASEHAELIAEGNLTQDIPKRFLNRKDEIGLLSKSFEKINENLKLLVYNIIDASQQVTSSSEELTATSQQTAIASQEMAVTIEEIANGASSQAQETEDGTTKLSELNDLIEQNIETIDKSYNISNQVIDLTKEGLETIHTLTEKADDSGKGAKEVYDGIIKTSESVDNISKASQVISLIAEQTNLLALNAAIEAARAGEAGKGFAVVADEIRTLAEQSANSTKVIDDAVNELQRNSEVSVKVINQVVDIIKDQVEYIKFAENKYNEISDSVKLNGETTNELKDMSKDIDAKKDELLGIVQNLAAIAEENAAGTQQASASTEEQTSAIEEIANASESLANMATDLQNVIGKFKI</sequence>
<dbReference type="Pfam" id="PF00015">
    <property type="entry name" value="MCPsignal"/>
    <property type="match status" value="1"/>
</dbReference>
<gene>
    <name evidence="13" type="ORF">HYG85_13135</name>
</gene>
<evidence type="ECO:0000256" key="6">
    <source>
        <dbReference type="ARBA" id="ARBA00023136"/>
    </source>
</evidence>
<dbReference type="GO" id="GO:0007165">
    <property type="term" value="P:signal transduction"/>
    <property type="evidence" value="ECO:0007669"/>
    <property type="project" value="UniProtKB-KW"/>
</dbReference>
<organism evidence="13 14">
    <name type="scientific">Vallitalea guaymasensis</name>
    <dbReference type="NCBI Taxonomy" id="1185412"/>
    <lineage>
        <taxon>Bacteria</taxon>
        <taxon>Bacillati</taxon>
        <taxon>Bacillota</taxon>
        <taxon>Clostridia</taxon>
        <taxon>Lachnospirales</taxon>
        <taxon>Vallitaleaceae</taxon>
        <taxon>Vallitalea</taxon>
    </lineage>
</organism>
<evidence type="ECO:0000256" key="4">
    <source>
        <dbReference type="ARBA" id="ARBA00022692"/>
    </source>
</evidence>
<dbReference type="PANTHER" id="PTHR32089:SF112">
    <property type="entry name" value="LYSOZYME-LIKE PROTEIN-RELATED"/>
    <property type="match status" value="1"/>
</dbReference>
<dbReference type="InterPro" id="IPR003660">
    <property type="entry name" value="HAMP_dom"/>
</dbReference>
<dbReference type="SMART" id="SM00283">
    <property type="entry name" value="MA"/>
    <property type="match status" value="1"/>
</dbReference>
<dbReference type="PANTHER" id="PTHR32089">
    <property type="entry name" value="METHYL-ACCEPTING CHEMOTAXIS PROTEIN MCPB"/>
    <property type="match status" value="1"/>
</dbReference>
<dbReference type="SMART" id="SM00304">
    <property type="entry name" value="HAMP"/>
    <property type="match status" value="1"/>
</dbReference>
<dbReference type="InterPro" id="IPR004089">
    <property type="entry name" value="MCPsignal_dom"/>
</dbReference>